<evidence type="ECO:0000256" key="2">
    <source>
        <dbReference type="ARBA" id="ARBA00022448"/>
    </source>
</evidence>
<dbReference type="InterPro" id="IPR037066">
    <property type="entry name" value="Plug_dom_sf"/>
</dbReference>
<keyword evidence="13" id="KW-0675">Receptor</keyword>
<comment type="caution">
    <text evidence="13">The sequence shown here is derived from an EMBL/GenBank/DDBJ whole genome shotgun (WGS) entry which is preliminary data.</text>
</comment>
<evidence type="ECO:0000256" key="6">
    <source>
        <dbReference type="ARBA" id="ARBA00023136"/>
    </source>
</evidence>
<accession>A0A5N0T962</accession>
<dbReference type="AlphaFoldDB" id="A0A5N0T962"/>
<dbReference type="RefSeq" id="WP_150864204.1">
    <property type="nucleotide sequence ID" value="NZ_VYXP01000005.1"/>
</dbReference>
<name>A0A5N0T962_9GAMM</name>
<feature type="signal peptide" evidence="10">
    <location>
        <begin position="1"/>
        <end position="30"/>
    </location>
</feature>
<proteinExistence type="inferred from homology"/>
<dbReference type="InterPro" id="IPR039426">
    <property type="entry name" value="TonB-dep_rcpt-like"/>
</dbReference>
<keyword evidence="5 9" id="KW-0798">TonB box</keyword>
<comment type="subcellular location">
    <subcellularLocation>
        <location evidence="1 8">Cell outer membrane</location>
        <topology evidence="1 8">Multi-pass membrane protein</topology>
    </subcellularLocation>
</comment>
<evidence type="ECO:0000256" key="4">
    <source>
        <dbReference type="ARBA" id="ARBA00022692"/>
    </source>
</evidence>
<evidence type="ECO:0000256" key="1">
    <source>
        <dbReference type="ARBA" id="ARBA00004571"/>
    </source>
</evidence>
<dbReference type="InterPro" id="IPR000531">
    <property type="entry name" value="Beta-barrel_TonB"/>
</dbReference>
<keyword evidence="10" id="KW-0732">Signal</keyword>
<feature type="domain" description="TonB-dependent receptor plug" evidence="12">
    <location>
        <begin position="59"/>
        <end position="173"/>
    </location>
</feature>
<evidence type="ECO:0000256" key="8">
    <source>
        <dbReference type="PROSITE-ProRule" id="PRU01360"/>
    </source>
</evidence>
<keyword evidence="2 8" id="KW-0813">Transport</keyword>
<evidence type="ECO:0000313" key="13">
    <source>
        <dbReference type="EMBL" id="KAA9131555.1"/>
    </source>
</evidence>
<dbReference type="GO" id="GO:0009279">
    <property type="term" value="C:cell outer membrane"/>
    <property type="evidence" value="ECO:0007669"/>
    <property type="project" value="UniProtKB-SubCell"/>
</dbReference>
<evidence type="ECO:0000256" key="3">
    <source>
        <dbReference type="ARBA" id="ARBA00022452"/>
    </source>
</evidence>
<organism evidence="13 14">
    <name type="scientific">Marinihelvus fidelis</name>
    <dbReference type="NCBI Taxonomy" id="2613842"/>
    <lineage>
        <taxon>Bacteria</taxon>
        <taxon>Pseudomonadati</taxon>
        <taxon>Pseudomonadota</taxon>
        <taxon>Gammaproteobacteria</taxon>
        <taxon>Chromatiales</taxon>
        <taxon>Wenzhouxiangellaceae</taxon>
        <taxon>Marinihelvus</taxon>
    </lineage>
</organism>
<keyword evidence="7 8" id="KW-0998">Cell outer membrane</keyword>
<evidence type="ECO:0000256" key="7">
    <source>
        <dbReference type="ARBA" id="ARBA00023237"/>
    </source>
</evidence>
<dbReference type="Proteomes" id="UP000325372">
    <property type="component" value="Unassembled WGS sequence"/>
</dbReference>
<dbReference type="EMBL" id="VYXP01000005">
    <property type="protein sequence ID" value="KAA9131555.1"/>
    <property type="molecule type" value="Genomic_DNA"/>
</dbReference>
<evidence type="ECO:0000256" key="9">
    <source>
        <dbReference type="RuleBase" id="RU003357"/>
    </source>
</evidence>
<evidence type="ECO:0000259" key="11">
    <source>
        <dbReference type="Pfam" id="PF00593"/>
    </source>
</evidence>
<dbReference type="Pfam" id="PF00593">
    <property type="entry name" value="TonB_dep_Rec_b-barrel"/>
    <property type="match status" value="1"/>
</dbReference>
<dbReference type="PANTHER" id="PTHR47234:SF2">
    <property type="entry name" value="TONB-DEPENDENT RECEPTOR"/>
    <property type="match status" value="1"/>
</dbReference>
<protein>
    <submittedName>
        <fullName evidence="13">TonB-dependent receptor</fullName>
    </submittedName>
</protein>
<keyword evidence="3 8" id="KW-1134">Transmembrane beta strand</keyword>
<keyword evidence="4 8" id="KW-0812">Transmembrane</keyword>
<dbReference type="InterPro" id="IPR036942">
    <property type="entry name" value="Beta-barrel_TonB_sf"/>
</dbReference>
<reference evidence="13 14" key="1">
    <citation type="submission" date="2019-09" db="EMBL/GenBank/DDBJ databases">
        <title>Wenzhouxiangella sp. Genome sequencing and assembly.</title>
        <authorList>
            <person name="Zhang R."/>
        </authorList>
    </citation>
    <scope>NUCLEOTIDE SEQUENCE [LARGE SCALE GENOMIC DNA]</scope>
    <source>
        <strain evidence="13 14">W260</strain>
    </source>
</reference>
<sequence>MKPSTSGLKLSALGRLATAIMLCVSTGALAQDEEDADDVEGLLEEVVVTGTMIKNAAVTAASPVQVVGADMIEDLGTVNLQDTLERLPVYGIAGSSRTTSNTDITEVGSSTVNLRNLGADRTLVLVDGKRVVAGTPGSTQVDLAMIPPDFIERVDTLTGGASAIYGSDAVVGVVNMIYKRDFEGLVFNGQAGISAEGDDEQYKASVTGGVNFAENRGNFMFNIGWSDQGLVSSQDRTRTDDDYASLGHNTRDPSTVFEQTISRSGVIPAGIVQAGGINYTFDDASNAVVWGGSQDERFNRNEYRAIASPVDRLTFAIRAIYDLGDNANIFLDGTYGKVESRTYFEPSPFVGTDSVLGIGVPLNLENWLLNPATGEVQLVRNPFMPDVVYNSGVDSNGDGLRDAGFNSRLTQFGPGTRLAPVDRDTFRTVMGVEGLVGDSDWAYETFVSYGRSTLNGRMDGLFHGPNLRNALTVGQDVFDLDGDGDTTDAVCVDAAARSNGCVPANMFGDNNMTEAMLAYVNGSLIQNSEQEMKVIAGNLAGSVFDLPAGPVLIATGVEYREESSSHVFDPLSNSAQNGYTQQTNTEGELDVSEVFLEVNVPILDSLTMRAAGRYSDYSTVGGVTAFDAGIEWSPTDDLRFRAAYAQAVRAPNIGELFAAPNAGISSINDPCEGVNIADTGELATNCKNDPGVLANMNANGGVFTLNQSDIQGVGTLSANNPNIAEETGETMTFGAVWTPGFLNGLALTVDYWDIEIEDAISRVSTATVLNKCYEESLSEFCDFVTRRTVEATPYSAGSVEQVVRGLVNSGGSWAEGIDLTASYAHDLFGGFANYSLSYTHLLEKGIIPLTGDAENESVGEIGDPENRWFASIGWELDNFSASLMGEFIGESYLDDEYWMGRFGADAGKENFKVDSVLYIDMQLKYLFGEHYEVYVGANNLFDEDPAPLYGGVAGGSADYGTNPGVYDAIGQRFYAGVTARF</sequence>
<dbReference type="PROSITE" id="PS52016">
    <property type="entry name" value="TONB_DEPENDENT_REC_3"/>
    <property type="match status" value="1"/>
</dbReference>
<dbReference type="SUPFAM" id="SSF56935">
    <property type="entry name" value="Porins"/>
    <property type="match status" value="1"/>
</dbReference>
<dbReference type="InterPro" id="IPR012910">
    <property type="entry name" value="Plug_dom"/>
</dbReference>
<keyword evidence="6 8" id="KW-0472">Membrane</keyword>
<feature type="domain" description="TonB-dependent receptor-like beta-barrel" evidence="11">
    <location>
        <begin position="432"/>
        <end position="940"/>
    </location>
</feature>
<evidence type="ECO:0000313" key="14">
    <source>
        <dbReference type="Proteomes" id="UP000325372"/>
    </source>
</evidence>
<dbReference type="PANTHER" id="PTHR47234">
    <property type="match status" value="1"/>
</dbReference>
<evidence type="ECO:0000259" key="12">
    <source>
        <dbReference type="Pfam" id="PF07715"/>
    </source>
</evidence>
<dbReference type="Gene3D" id="2.170.130.10">
    <property type="entry name" value="TonB-dependent receptor, plug domain"/>
    <property type="match status" value="1"/>
</dbReference>
<keyword evidence="14" id="KW-1185">Reference proteome</keyword>
<gene>
    <name evidence="13" type="ORF">F3N42_09570</name>
</gene>
<evidence type="ECO:0000256" key="10">
    <source>
        <dbReference type="SAM" id="SignalP"/>
    </source>
</evidence>
<dbReference type="Pfam" id="PF07715">
    <property type="entry name" value="Plug"/>
    <property type="match status" value="1"/>
</dbReference>
<comment type="similarity">
    <text evidence="8 9">Belongs to the TonB-dependent receptor family.</text>
</comment>
<evidence type="ECO:0000256" key="5">
    <source>
        <dbReference type="ARBA" id="ARBA00023077"/>
    </source>
</evidence>
<dbReference type="Gene3D" id="2.40.170.20">
    <property type="entry name" value="TonB-dependent receptor, beta-barrel domain"/>
    <property type="match status" value="1"/>
</dbReference>
<feature type="chain" id="PRO_5024377344" evidence="10">
    <location>
        <begin position="31"/>
        <end position="981"/>
    </location>
</feature>